<keyword evidence="12" id="KW-0067">ATP-binding</keyword>
<comment type="catalytic activity">
    <reaction evidence="16">
        <text>L-tyrosyl-[protein] + ATP = O-phospho-L-tyrosyl-[protein] + ADP + H(+)</text>
        <dbReference type="Rhea" id="RHEA:10596"/>
        <dbReference type="Rhea" id="RHEA-COMP:10136"/>
        <dbReference type="Rhea" id="RHEA-COMP:20101"/>
        <dbReference type="ChEBI" id="CHEBI:15378"/>
        <dbReference type="ChEBI" id="CHEBI:30616"/>
        <dbReference type="ChEBI" id="CHEBI:46858"/>
        <dbReference type="ChEBI" id="CHEBI:61978"/>
        <dbReference type="ChEBI" id="CHEBI:456216"/>
        <dbReference type="EC" id="2.7.10.2"/>
    </reaction>
</comment>
<evidence type="ECO:0000313" key="20">
    <source>
        <dbReference type="EMBL" id="MFM2721060.1"/>
    </source>
</evidence>
<dbReference type="RefSeq" id="WP_408905715.1">
    <property type="nucleotide sequence ID" value="NZ_JAROCE010000003.1"/>
</dbReference>
<keyword evidence="14 17" id="KW-0472">Membrane</keyword>
<feature type="domain" description="Polysaccharide chain length determinant N-terminal" evidence="18">
    <location>
        <begin position="2"/>
        <end position="90"/>
    </location>
</feature>
<evidence type="ECO:0000256" key="10">
    <source>
        <dbReference type="ARBA" id="ARBA00022741"/>
    </source>
</evidence>
<evidence type="ECO:0000256" key="5">
    <source>
        <dbReference type="ARBA" id="ARBA00011903"/>
    </source>
</evidence>
<evidence type="ECO:0000313" key="21">
    <source>
        <dbReference type="Proteomes" id="UP001630303"/>
    </source>
</evidence>
<dbReference type="CDD" id="cd05387">
    <property type="entry name" value="BY-kinase"/>
    <property type="match status" value="1"/>
</dbReference>
<keyword evidence="9 17" id="KW-0812">Transmembrane</keyword>
<gene>
    <name evidence="20" type="ORF">P5G46_11150</name>
</gene>
<dbReference type="EC" id="2.7.10.2" evidence="5"/>
<dbReference type="GO" id="GO:0004715">
    <property type="term" value="F:non-membrane spanning protein tyrosine kinase activity"/>
    <property type="evidence" value="ECO:0007669"/>
    <property type="project" value="UniProtKB-EC"/>
</dbReference>
<dbReference type="PANTHER" id="PTHR32309:SF13">
    <property type="entry name" value="FERRIC ENTEROBACTIN TRANSPORT PROTEIN FEPE"/>
    <property type="match status" value="1"/>
</dbReference>
<evidence type="ECO:0000256" key="1">
    <source>
        <dbReference type="ARBA" id="ARBA00004429"/>
    </source>
</evidence>
<dbReference type="InterPro" id="IPR005702">
    <property type="entry name" value="Wzc-like_C"/>
</dbReference>
<keyword evidence="8 20" id="KW-0808">Transferase</keyword>
<keyword evidence="6" id="KW-1003">Cell membrane</keyword>
<reference evidence="20 21" key="1">
    <citation type="submission" date="2023-03" db="EMBL/GenBank/DDBJ databases">
        <title>MT1 and MT2 Draft Genomes of Novel Species.</title>
        <authorList>
            <person name="Venkateswaran K."/>
        </authorList>
    </citation>
    <scope>NUCLEOTIDE SEQUENCE [LARGE SCALE GENOMIC DNA]</scope>
    <source>
        <strain evidence="20 21">IF8SW-P5</strain>
    </source>
</reference>
<feature type="transmembrane region" description="Helical" evidence="17">
    <location>
        <begin position="14"/>
        <end position="34"/>
    </location>
</feature>
<evidence type="ECO:0000256" key="11">
    <source>
        <dbReference type="ARBA" id="ARBA00022777"/>
    </source>
</evidence>
<evidence type="ECO:0000256" key="4">
    <source>
        <dbReference type="ARBA" id="ARBA00008883"/>
    </source>
</evidence>
<feature type="transmembrane region" description="Helical" evidence="17">
    <location>
        <begin position="175"/>
        <end position="196"/>
    </location>
</feature>
<evidence type="ECO:0000256" key="15">
    <source>
        <dbReference type="ARBA" id="ARBA00023137"/>
    </source>
</evidence>
<evidence type="ECO:0000259" key="18">
    <source>
        <dbReference type="Pfam" id="PF02706"/>
    </source>
</evidence>
<comment type="similarity">
    <text evidence="4">Belongs to the etk/wzc family.</text>
</comment>
<evidence type="ECO:0000256" key="12">
    <source>
        <dbReference type="ARBA" id="ARBA00022840"/>
    </source>
</evidence>
<evidence type="ECO:0000256" key="16">
    <source>
        <dbReference type="ARBA" id="ARBA00051245"/>
    </source>
</evidence>
<feature type="domain" description="AAA" evidence="19">
    <location>
        <begin position="269"/>
        <end position="389"/>
    </location>
</feature>
<keyword evidence="13 17" id="KW-1133">Transmembrane helix</keyword>
<comment type="similarity">
    <text evidence="3">Belongs to the CpsD/CapB family.</text>
</comment>
<comment type="subcellular location">
    <subcellularLocation>
        <location evidence="1">Cell inner membrane</location>
        <topology evidence="1">Multi-pass membrane protein</topology>
    </subcellularLocation>
</comment>
<keyword evidence="7" id="KW-0997">Cell inner membrane</keyword>
<dbReference type="Pfam" id="PF02706">
    <property type="entry name" value="Wzz"/>
    <property type="match status" value="1"/>
</dbReference>
<dbReference type="NCBIfam" id="TIGR01007">
    <property type="entry name" value="eps_fam"/>
    <property type="match status" value="1"/>
</dbReference>
<sequence length="472" mass="49585">MELRDYLQILHRNWVLFLIATLVGGGAAFGISLLQTPRYEATTKLYVSVRSDAAGISELAQGTSFARQAVVSFVDVVDSSVVLERVIEELQLDTTPEELRSEVSATTPLNSVIIAVTAANRDPETAAAIANSVGTNFSDIVVNTLERPEGESASLVRIETIEPALAPTDAASPNFTLAIALGAVAGLALGVITAVGRSVLDTRIHSSHDIESITEVPVLGGIPQDPEIKKRALIVEFEPRSPSAEAFRSLRTNLQFVEVDSTSRTFVVSSAGPGEGKSVTTVNLALALAGTGAKVALVDGDLRLPRVAEYMGLEGGAGLTDVLIGRAALADVLQQWGNGKLFVLPSGRIPPNPAELLGSEAMRRTIDALSGAFDYVLIDAPPLLLVTDAAVVSRLTSGALLVAASGSTRKPQLAAAVEKLNAIGTKIFGVVVTMMPPKGPDSYGYGSYSYTGKIEDTSRRRGITPETPTERG</sequence>
<accession>A0ABW9GJN3</accession>
<dbReference type="SUPFAM" id="SSF52540">
    <property type="entry name" value="P-loop containing nucleoside triphosphate hydrolases"/>
    <property type="match status" value="1"/>
</dbReference>
<keyword evidence="10" id="KW-0547">Nucleotide-binding</keyword>
<dbReference type="InterPro" id="IPR003856">
    <property type="entry name" value="LPS_length_determ_N"/>
</dbReference>
<keyword evidence="15" id="KW-0829">Tyrosine-protein kinase</keyword>
<dbReference type="InterPro" id="IPR027417">
    <property type="entry name" value="P-loop_NTPase"/>
</dbReference>
<evidence type="ECO:0000256" key="8">
    <source>
        <dbReference type="ARBA" id="ARBA00022679"/>
    </source>
</evidence>
<keyword evidence="11" id="KW-0418">Kinase</keyword>
<comment type="caution">
    <text evidence="20">The sequence shown here is derived from an EMBL/GenBank/DDBJ whole genome shotgun (WGS) entry which is preliminary data.</text>
</comment>
<dbReference type="PANTHER" id="PTHR32309">
    <property type="entry name" value="TYROSINE-PROTEIN KINASE"/>
    <property type="match status" value="1"/>
</dbReference>
<dbReference type="InterPro" id="IPR025669">
    <property type="entry name" value="AAA_dom"/>
</dbReference>
<evidence type="ECO:0000256" key="3">
    <source>
        <dbReference type="ARBA" id="ARBA00007316"/>
    </source>
</evidence>
<evidence type="ECO:0000256" key="9">
    <source>
        <dbReference type="ARBA" id="ARBA00022692"/>
    </source>
</evidence>
<evidence type="ECO:0000256" key="2">
    <source>
        <dbReference type="ARBA" id="ARBA00006683"/>
    </source>
</evidence>
<evidence type="ECO:0000256" key="14">
    <source>
        <dbReference type="ARBA" id="ARBA00023136"/>
    </source>
</evidence>
<evidence type="ECO:0000256" key="6">
    <source>
        <dbReference type="ARBA" id="ARBA00022475"/>
    </source>
</evidence>
<name>A0ABW9GJN3_9MICO</name>
<evidence type="ECO:0000259" key="19">
    <source>
        <dbReference type="Pfam" id="PF13614"/>
    </source>
</evidence>
<evidence type="ECO:0000256" key="13">
    <source>
        <dbReference type="ARBA" id="ARBA00022989"/>
    </source>
</evidence>
<dbReference type="Proteomes" id="UP001630303">
    <property type="component" value="Unassembled WGS sequence"/>
</dbReference>
<comment type="similarity">
    <text evidence="2">Belongs to the CpsC/CapA family.</text>
</comment>
<dbReference type="InterPro" id="IPR050445">
    <property type="entry name" value="Bact_polysacc_biosynth/exp"/>
</dbReference>
<dbReference type="Gene3D" id="3.40.50.300">
    <property type="entry name" value="P-loop containing nucleotide triphosphate hydrolases"/>
    <property type="match status" value="1"/>
</dbReference>
<proteinExistence type="inferred from homology"/>
<organism evidence="20 21">
    <name type="scientific">Microbacterium mcarthurae</name>
    <dbReference type="NCBI Taxonomy" id="3035918"/>
    <lineage>
        <taxon>Bacteria</taxon>
        <taxon>Bacillati</taxon>
        <taxon>Actinomycetota</taxon>
        <taxon>Actinomycetes</taxon>
        <taxon>Micrococcales</taxon>
        <taxon>Microbacteriaceae</taxon>
        <taxon>Microbacterium</taxon>
    </lineage>
</organism>
<dbReference type="Pfam" id="PF13614">
    <property type="entry name" value="AAA_31"/>
    <property type="match status" value="1"/>
</dbReference>
<evidence type="ECO:0000256" key="17">
    <source>
        <dbReference type="SAM" id="Phobius"/>
    </source>
</evidence>
<protein>
    <recommendedName>
        <fullName evidence="5">non-specific protein-tyrosine kinase</fullName>
        <ecNumber evidence="5">2.7.10.2</ecNumber>
    </recommendedName>
</protein>
<keyword evidence="21" id="KW-1185">Reference proteome</keyword>
<dbReference type="EMBL" id="JAROCE010000003">
    <property type="protein sequence ID" value="MFM2721060.1"/>
    <property type="molecule type" value="Genomic_DNA"/>
</dbReference>
<evidence type="ECO:0000256" key="7">
    <source>
        <dbReference type="ARBA" id="ARBA00022519"/>
    </source>
</evidence>